<dbReference type="InterPro" id="IPR029069">
    <property type="entry name" value="HotDog_dom_sf"/>
</dbReference>
<dbReference type="GO" id="GO:0000036">
    <property type="term" value="F:acyl carrier activity"/>
    <property type="evidence" value="ECO:0007669"/>
    <property type="project" value="TreeGrafter"/>
</dbReference>
<dbReference type="GO" id="GO:0009507">
    <property type="term" value="C:chloroplast"/>
    <property type="evidence" value="ECO:0007669"/>
    <property type="project" value="UniProtKB-SubCell"/>
</dbReference>
<dbReference type="AlphaFoldDB" id="A0A644Z5D3"/>
<dbReference type="InterPro" id="IPR002864">
    <property type="entry name" value="Acyl-ACP_thioesterase_NHD"/>
</dbReference>
<evidence type="ECO:0000259" key="12">
    <source>
        <dbReference type="Pfam" id="PF20791"/>
    </source>
</evidence>
<evidence type="ECO:0000256" key="7">
    <source>
        <dbReference type="ARBA" id="ARBA00022832"/>
    </source>
</evidence>
<keyword evidence="10" id="KW-0275">Fatty acid biosynthesis</keyword>
<evidence type="ECO:0000259" key="11">
    <source>
        <dbReference type="Pfam" id="PF01643"/>
    </source>
</evidence>
<dbReference type="InterPro" id="IPR049427">
    <property type="entry name" value="Acyl-ACP_TE_C"/>
</dbReference>
<feature type="domain" description="Acyl-ACP thioesterase-like C-terminal" evidence="12">
    <location>
        <begin position="157"/>
        <end position="226"/>
    </location>
</feature>
<feature type="domain" description="Acyl-ACP thioesterase N-terminal hotdog" evidence="11">
    <location>
        <begin position="3"/>
        <end position="120"/>
    </location>
</feature>
<keyword evidence="8" id="KW-0809">Transit peptide</keyword>
<evidence type="ECO:0000256" key="9">
    <source>
        <dbReference type="ARBA" id="ARBA00023098"/>
    </source>
</evidence>
<reference evidence="13" key="1">
    <citation type="submission" date="2019-08" db="EMBL/GenBank/DDBJ databases">
        <authorList>
            <person name="Kucharzyk K."/>
            <person name="Murdoch R.W."/>
            <person name="Higgins S."/>
            <person name="Loffler F."/>
        </authorList>
    </citation>
    <scope>NUCLEOTIDE SEQUENCE</scope>
</reference>
<keyword evidence="7" id="KW-0276">Fatty acid metabolism</keyword>
<comment type="subcellular location">
    <subcellularLocation>
        <location evidence="1">Plastid</location>
        <location evidence="1">Chloroplast</location>
    </subcellularLocation>
</comment>
<evidence type="ECO:0000256" key="5">
    <source>
        <dbReference type="ARBA" id="ARBA00022640"/>
    </source>
</evidence>
<comment type="similarity">
    <text evidence="2">Belongs to the acyl-ACP thioesterase family.</text>
</comment>
<gene>
    <name evidence="13" type="ORF">SDC9_81801</name>
</gene>
<dbReference type="CDD" id="cd00586">
    <property type="entry name" value="4HBT"/>
    <property type="match status" value="1"/>
</dbReference>
<sequence length="247" mass="29368">MENIHREDFTVKFYDTDFRSKVKLYSLINYMQETSEQHSNRLHIGYNDLIEEGLFWVVSRIEVNINSYPKNTDKIIMETWPSGIDKLFFKRNFRILDENNNELGSIQAYYLLLDMSSKFPQRPSRISLGVESIENRFGQDNKLDKIKMPSKLIETSEKVVTYSDIDLNMHVNNARYISWVEDFFTLEHYSNKRIKLLQLNFIKEAKYNDKVTLNKYIEEASNTYYIEGLEGGSNTQLFQCKIEFHEE</sequence>
<keyword evidence="5" id="KW-0934">Plastid</keyword>
<dbReference type="PANTHER" id="PTHR31727">
    <property type="entry name" value="OLEOYL-ACYL CARRIER PROTEIN THIOESTERASE 1, CHLOROPLASTIC"/>
    <property type="match status" value="1"/>
</dbReference>
<comment type="caution">
    <text evidence="13">The sequence shown here is derived from an EMBL/GenBank/DDBJ whole genome shotgun (WGS) entry which is preliminary data.</text>
</comment>
<dbReference type="PANTHER" id="PTHR31727:SF6">
    <property type="entry name" value="OLEOYL-ACYL CARRIER PROTEIN THIOESTERASE 1, CHLOROPLASTIC"/>
    <property type="match status" value="1"/>
</dbReference>
<keyword evidence="9" id="KW-0443">Lipid metabolism</keyword>
<evidence type="ECO:0000256" key="8">
    <source>
        <dbReference type="ARBA" id="ARBA00022946"/>
    </source>
</evidence>
<dbReference type="Gene3D" id="3.10.129.10">
    <property type="entry name" value="Hotdog Thioesterase"/>
    <property type="match status" value="2"/>
</dbReference>
<evidence type="ECO:0000256" key="1">
    <source>
        <dbReference type="ARBA" id="ARBA00004229"/>
    </source>
</evidence>
<evidence type="ECO:0000256" key="10">
    <source>
        <dbReference type="ARBA" id="ARBA00023160"/>
    </source>
</evidence>
<evidence type="ECO:0000256" key="4">
    <source>
        <dbReference type="ARBA" id="ARBA00022528"/>
    </source>
</evidence>
<keyword evidence="6" id="KW-0378">Hydrolase</keyword>
<proteinExistence type="inferred from homology"/>
<keyword evidence="4" id="KW-0150">Chloroplast</keyword>
<evidence type="ECO:0008006" key="14">
    <source>
        <dbReference type="Google" id="ProtNLM"/>
    </source>
</evidence>
<name>A0A644Z5D3_9ZZZZ</name>
<evidence type="ECO:0000256" key="2">
    <source>
        <dbReference type="ARBA" id="ARBA00006500"/>
    </source>
</evidence>
<dbReference type="GO" id="GO:0016297">
    <property type="term" value="F:fatty acyl-[ACP] hydrolase activity"/>
    <property type="evidence" value="ECO:0007669"/>
    <property type="project" value="InterPro"/>
</dbReference>
<organism evidence="13">
    <name type="scientific">bioreactor metagenome</name>
    <dbReference type="NCBI Taxonomy" id="1076179"/>
    <lineage>
        <taxon>unclassified sequences</taxon>
        <taxon>metagenomes</taxon>
        <taxon>ecological metagenomes</taxon>
    </lineage>
</organism>
<protein>
    <recommendedName>
        <fullName evidence="14">Acyl-ACP thioesterase</fullName>
    </recommendedName>
</protein>
<dbReference type="SUPFAM" id="SSF54637">
    <property type="entry name" value="Thioesterase/thiol ester dehydrase-isomerase"/>
    <property type="match status" value="2"/>
</dbReference>
<dbReference type="Pfam" id="PF01643">
    <property type="entry name" value="Acyl-ACP_TE"/>
    <property type="match status" value="1"/>
</dbReference>
<evidence type="ECO:0000256" key="6">
    <source>
        <dbReference type="ARBA" id="ARBA00022801"/>
    </source>
</evidence>
<keyword evidence="3" id="KW-0444">Lipid biosynthesis</keyword>
<evidence type="ECO:0000256" key="3">
    <source>
        <dbReference type="ARBA" id="ARBA00022516"/>
    </source>
</evidence>
<evidence type="ECO:0000313" key="13">
    <source>
        <dbReference type="EMBL" id="MPM35211.1"/>
    </source>
</evidence>
<dbReference type="Pfam" id="PF20791">
    <property type="entry name" value="Acyl-ACP_TE_C"/>
    <property type="match status" value="1"/>
</dbReference>
<accession>A0A644Z5D3</accession>
<dbReference type="InterPro" id="IPR045023">
    <property type="entry name" value="FATA/B"/>
</dbReference>
<dbReference type="EMBL" id="VSSQ01007213">
    <property type="protein sequence ID" value="MPM35211.1"/>
    <property type="molecule type" value="Genomic_DNA"/>
</dbReference>